<dbReference type="GO" id="GO:0000930">
    <property type="term" value="C:gamma-tubulin complex"/>
    <property type="evidence" value="ECO:0007669"/>
    <property type="project" value="TreeGrafter"/>
</dbReference>
<keyword evidence="2 5" id="KW-0963">Cytoplasm</keyword>
<dbReference type="GO" id="GO:0007020">
    <property type="term" value="P:microtubule nucleation"/>
    <property type="evidence" value="ECO:0007669"/>
    <property type="project" value="InterPro"/>
</dbReference>
<dbReference type="PANTHER" id="PTHR19302:SF33">
    <property type="entry name" value="GAMMA-TUBULIN COMPLEX COMPONENT 5"/>
    <property type="match status" value="1"/>
</dbReference>
<feature type="region of interest" description="Disordered" evidence="6">
    <location>
        <begin position="509"/>
        <end position="539"/>
    </location>
</feature>
<dbReference type="PANTHER" id="PTHR19302">
    <property type="entry name" value="GAMMA TUBULIN COMPLEX PROTEIN"/>
    <property type="match status" value="1"/>
</dbReference>
<accession>A0A1X7U3U4</accession>
<dbReference type="Pfam" id="PF04130">
    <property type="entry name" value="GCP_C_terminal"/>
    <property type="match status" value="1"/>
</dbReference>
<evidence type="ECO:0000313" key="9">
    <source>
        <dbReference type="EnsemblMetazoa" id="Aqu2.1.22209_001"/>
    </source>
</evidence>
<dbReference type="AlphaFoldDB" id="A0A1X7U3U4"/>
<evidence type="ECO:0000256" key="5">
    <source>
        <dbReference type="RuleBase" id="RU363050"/>
    </source>
</evidence>
<dbReference type="InterPro" id="IPR007259">
    <property type="entry name" value="GCP"/>
</dbReference>
<evidence type="ECO:0000259" key="8">
    <source>
        <dbReference type="Pfam" id="PF17681"/>
    </source>
</evidence>
<keyword evidence="3 5" id="KW-0493">Microtubule</keyword>
<dbReference type="Gene3D" id="1.20.120.1900">
    <property type="entry name" value="Gamma-tubulin complex, C-terminal domain"/>
    <property type="match status" value="1"/>
</dbReference>
<dbReference type="GO" id="GO:0043015">
    <property type="term" value="F:gamma-tubulin binding"/>
    <property type="evidence" value="ECO:0007669"/>
    <property type="project" value="InterPro"/>
</dbReference>
<dbReference type="GO" id="GO:0000278">
    <property type="term" value="P:mitotic cell cycle"/>
    <property type="evidence" value="ECO:0007669"/>
    <property type="project" value="TreeGrafter"/>
</dbReference>
<dbReference type="GO" id="GO:0031122">
    <property type="term" value="P:cytoplasmic microtubule organization"/>
    <property type="evidence" value="ECO:0007669"/>
    <property type="project" value="TreeGrafter"/>
</dbReference>
<dbReference type="STRING" id="400682.A0A1X7U3U4"/>
<keyword evidence="4 5" id="KW-0206">Cytoskeleton</keyword>
<evidence type="ECO:0000256" key="1">
    <source>
        <dbReference type="ARBA" id="ARBA00010337"/>
    </source>
</evidence>
<dbReference type="GO" id="GO:0000922">
    <property type="term" value="C:spindle pole"/>
    <property type="evidence" value="ECO:0007669"/>
    <property type="project" value="InterPro"/>
</dbReference>
<dbReference type="InterPro" id="IPR041470">
    <property type="entry name" value="GCP_N"/>
</dbReference>
<protein>
    <recommendedName>
        <fullName evidence="5">Gamma-tubulin complex component</fullName>
    </recommendedName>
</protein>
<name>A0A1X7U3U4_AMPQE</name>
<dbReference type="Pfam" id="PF17681">
    <property type="entry name" value="GCP_N_terminal"/>
    <property type="match status" value="1"/>
</dbReference>
<organism evidence="9">
    <name type="scientific">Amphimedon queenslandica</name>
    <name type="common">Sponge</name>
    <dbReference type="NCBI Taxonomy" id="400682"/>
    <lineage>
        <taxon>Eukaryota</taxon>
        <taxon>Metazoa</taxon>
        <taxon>Porifera</taxon>
        <taxon>Demospongiae</taxon>
        <taxon>Heteroscleromorpha</taxon>
        <taxon>Haplosclerida</taxon>
        <taxon>Niphatidae</taxon>
        <taxon>Amphimedon</taxon>
    </lineage>
</organism>
<dbReference type="CDD" id="cd22572">
    <property type="entry name" value="GCP5_NTD"/>
    <property type="match status" value="1"/>
</dbReference>
<evidence type="ECO:0000256" key="6">
    <source>
        <dbReference type="SAM" id="MobiDB-lite"/>
    </source>
</evidence>
<dbReference type="InParanoid" id="A0A1X7U3U4"/>
<reference evidence="9" key="1">
    <citation type="submission" date="2017-05" db="UniProtKB">
        <authorList>
            <consortium name="EnsemblMetazoa"/>
        </authorList>
    </citation>
    <scope>IDENTIFICATION</scope>
</reference>
<feature type="domain" description="Gamma tubulin complex component protein N-terminal" evidence="8">
    <location>
        <begin position="236"/>
        <end position="493"/>
    </location>
</feature>
<evidence type="ECO:0000259" key="7">
    <source>
        <dbReference type="Pfam" id="PF04130"/>
    </source>
</evidence>
<dbReference type="GO" id="GO:0051321">
    <property type="term" value="P:meiotic cell cycle"/>
    <property type="evidence" value="ECO:0007669"/>
    <property type="project" value="TreeGrafter"/>
</dbReference>
<dbReference type="OrthoDB" id="66546at2759"/>
<proteinExistence type="inferred from homology"/>
<sequence>MAALFAKCIHLARQLVEVLTGFTPDEENYQRTTEFVLSNFKYHRFLSVNSNNTKRKLSDLATKFRVHSLPERAEWLEKCVGDFLKLSLFESFSESENHYAILSFLLCLSQSPTSHTSFTIPQSDPLPLPPARDGRPFDWGRYLMEGVSFEEYESSSDDSEFIPCSDEDLPLSSHELSHDCKSHDQSHDSAIETSDAEQELPVRLSVCRPYWKPVTLYPSLVNRPSLSIQLTEIQAVRESLWVLLGVRRSCVYFINEGGVVTVRNGITLSHLSLKSLARILETFAELATKLNRFRRVVMVTQSPRGERVCQTQEAFADSLNCYLLSVDETLQKIEKKVSEKREFVSLLNLSNKLNSLNLQVSALTSVDLCSCSTPKSLLDSLWLLLSTYDPIGPVGCDVISVALPLYLMSVCPYISTLDQWMVSGTLHDPMKELFIQSNAESVPGGYNYWRDCYHSTEPPVCFKGISRQLLIAGKSCHLSMSLGSQSVIEMKKSRDNLYLEFLSHFTSSPPEQRLIEPHLPEPPSPEPHPLEPLSFEPPSLEPRPLELHSQSLESSHLDVHVHVPDHIPYKEDGLLVLSNVDPLLREALILLPWKQSKTTNESYELYMRLQGLVPVINALNRPMTEFIEDIINNTFKSRFYESSKLLMEILKDDYQLLAHFSNVKCVLLMSAGDCIHHFTNNLFSKLQACHQISDPIFLNNALSESLQTRQLNERFTVDLSTPLSVTMESLNSINITYDVPWPVNLVFPQGVMSTYNGVFRFLLQMKYARWCLDSVWINIKSSCHSMSPLMHKISLLRAKLLHFMTSINHYLLTRILHSSGLEFEEKVLNCTDMDSLISLHHSYISTIHDRCLLNQKAQIVKEAILKIFSLTLKFYNLTYTLSKFRYEDGQSIEEEFSKCCRFLVSCLMSHIKRGSFPHLETLSFSLTPLLSLNRIFTN</sequence>
<evidence type="ECO:0000256" key="3">
    <source>
        <dbReference type="ARBA" id="ARBA00022701"/>
    </source>
</evidence>
<dbReference type="eggNOG" id="KOG4344">
    <property type="taxonomic scope" value="Eukaryota"/>
</dbReference>
<dbReference type="EnsemblMetazoa" id="Aqu2.1.22209_001">
    <property type="protein sequence ID" value="Aqu2.1.22209_001"/>
    <property type="gene ID" value="Aqu2.1.22209"/>
</dbReference>
<dbReference type="GO" id="GO:0005874">
    <property type="term" value="C:microtubule"/>
    <property type="evidence" value="ECO:0007669"/>
    <property type="project" value="UniProtKB-KW"/>
</dbReference>
<dbReference type="InterPro" id="IPR040457">
    <property type="entry name" value="GCP_C"/>
</dbReference>
<comment type="similarity">
    <text evidence="1 5">Belongs to the TUBGCP family.</text>
</comment>
<dbReference type="GO" id="GO:0051225">
    <property type="term" value="P:spindle assembly"/>
    <property type="evidence" value="ECO:0007669"/>
    <property type="project" value="TreeGrafter"/>
</dbReference>
<dbReference type="InterPro" id="IPR059169">
    <property type="entry name" value="GCP5_N_ext"/>
</dbReference>
<evidence type="ECO:0000256" key="2">
    <source>
        <dbReference type="ARBA" id="ARBA00022490"/>
    </source>
</evidence>
<dbReference type="GO" id="GO:0051011">
    <property type="term" value="F:microtubule minus-end binding"/>
    <property type="evidence" value="ECO:0007669"/>
    <property type="project" value="TreeGrafter"/>
</dbReference>
<evidence type="ECO:0000256" key="4">
    <source>
        <dbReference type="ARBA" id="ARBA00023212"/>
    </source>
</evidence>
<dbReference type="InterPro" id="IPR042241">
    <property type="entry name" value="GCP_C_sf"/>
</dbReference>
<feature type="domain" description="Gamma tubulin complex component C-terminal" evidence="7">
    <location>
        <begin position="656"/>
        <end position="926"/>
    </location>
</feature>
<comment type="subcellular location">
    <subcellularLocation>
        <location evidence="5">Cytoplasm</location>
        <location evidence="5">Cytoskeleton</location>
        <location evidence="5">Microtubule organizing center</location>
    </subcellularLocation>
</comment>